<name>A0A126Q1J4_ALTMA</name>
<sequence length="86" mass="9533">MPTLKNTGSILIEVLLALLILTSTTTYLLATRIDTRLLFQVTLDENVEHNGSLNSVRLALVNDPIDQRWDDIAIFGEPSLLIISAQ</sequence>
<dbReference type="Proteomes" id="UP000063991">
    <property type="component" value="Chromosome"/>
</dbReference>
<evidence type="ECO:0000313" key="2">
    <source>
        <dbReference type="EMBL" id="AMJ99091.1"/>
    </source>
</evidence>
<dbReference type="RefSeq" id="WP_061095481.1">
    <property type="nucleotide sequence ID" value="NZ_CP014323.1"/>
</dbReference>
<keyword evidence="1" id="KW-1133">Transmembrane helix</keyword>
<accession>A0A126Q1J4</accession>
<dbReference type="OrthoDB" id="6333032at2"/>
<evidence type="ECO:0000256" key="1">
    <source>
        <dbReference type="SAM" id="Phobius"/>
    </source>
</evidence>
<dbReference type="EMBL" id="CP014323">
    <property type="protein sequence ID" value="AMJ99091.1"/>
    <property type="molecule type" value="Genomic_DNA"/>
</dbReference>
<protein>
    <submittedName>
        <fullName evidence="2">Uncharacterized protein</fullName>
    </submittedName>
</protein>
<keyword evidence="1" id="KW-0472">Membrane</keyword>
<feature type="transmembrane region" description="Helical" evidence="1">
    <location>
        <begin position="6"/>
        <end position="30"/>
    </location>
</feature>
<proteinExistence type="predicted"/>
<keyword evidence="1" id="KW-0812">Transmembrane</keyword>
<gene>
    <name evidence="2" type="ORF">AVL55_13520</name>
</gene>
<organism evidence="2">
    <name type="scientific">Alteromonas macleodii</name>
    <name type="common">Pseudoalteromonas macleodii</name>
    <dbReference type="NCBI Taxonomy" id="28108"/>
    <lineage>
        <taxon>Bacteria</taxon>
        <taxon>Pseudomonadati</taxon>
        <taxon>Pseudomonadota</taxon>
        <taxon>Gammaproteobacteria</taxon>
        <taxon>Alteromonadales</taxon>
        <taxon>Alteromonadaceae</taxon>
        <taxon>Alteromonas/Salinimonas group</taxon>
        <taxon>Alteromonas</taxon>
    </lineage>
</organism>
<dbReference type="AlphaFoldDB" id="A0A126Q1J4"/>
<reference evidence="2" key="1">
    <citation type="submission" date="2015-12" db="EMBL/GenBank/DDBJ databases">
        <authorList>
            <person name="Shamseldin A."/>
            <person name="Moawad H."/>
            <person name="Abd El-Rahim W.M."/>
            <person name="Sadowsky M.J."/>
        </authorList>
    </citation>
    <scope>NUCLEOTIDE SEQUENCE [LARGE SCALE GENOMIC DNA]</scope>
    <source>
        <strain evidence="2">D7</strain>
    </source>
</reference>